<protein>
    <recommendedName>
        <fullName evidence="14">DEAD/DEAH box helicase</fullName>
    </recommendedName>
</protein>
<accession>A0ABP7ZIH1</accession>
<evidence type="ECO:0000256" key="5">
    <source>
        <dbReference type="ARBA" id="ARBA00038437"/>
    </source>
</evidence>
<dbReference type="InterPro" id="IPR044742">
    <property type="entry name" value="DEAD/DEAH_RhlB"/>
</dbReference>
<reference evidence="12" key="2">
    <citation type="submission" date="2023-12" db="EMBL/GenBank/DDBJ databases">
        <authorList>
            <person name="Sun Q."/>
            <person name="Inoue M."/>
        </authorList>
    </citation>
    <scope>NUCLEOTIDE SEQUENCE</scope>
    <source>
        <strain evidence="12">JCM 17590</strain>
    </source>
</reference>
<dbReference type="Pfam" id="PF00271">
    <property type="entry name" value="Helicase_C"/>
    <property type="match status" value="1"/>
</dbReference>
<feature type="domain" description="DEAD-box RNA helicase Q" evidence="11">
    <location>
        <begin position="1"/>
        <end position="29"/>
    </location>
</feature>
<dbReference type="InterPro" id="IPR011545">
    <property type="entry name" value="DEAD/DEAH_box_helicase_dom"/>
</dbReference>
<evidence type="ECO:0000256" key="6">
    <source>
        <dbReference type="PROSITE-ProRule" id="PRU00552"/>
    </source>
</evidence>
<sequence length="481" mass="52184">MTFADLNIDNDIVEVLAAKGITEPFPIQQQTIPLALAGQDIIGQAKTGTGKTFGFGLPVIQRLGLNPTPGVKALIVAPTRELAVQVSEDMELATSGRDTKVVAIYGGKAYEGQIAAIKDGAQIAVGTPGRLLDLAGQRLLDLSQVTEVVLDEADKMLDLGFLPDIEKIFQQLPAVRHTMLFSATMPGPIVALARRFMSKPIHIRANDPDEGLTQANIKHVIYRAHSLDKDEVIARILQANGRGKTVIFTRTKRAAAKLQDELADRGFPAVSVHGDLNQEQRERNMAAFRAGKKDILIATDVAARGIDVDDVTHVINHTIPDDEKTYLHRAGRTGRAGKTGIAVTFVDWEDLHKWALINRALEFGQPEPVETYSSSPHLYTDLDIPEGTKGRLKTTPKPKVESEVAKQGREGGSPRTRTRSRRRTTNEATTDASAAPASEEKPVAAGTHDGQGAEHHDGNAAPRRRRRRRGGSRPTDTTPAA</sequence>
<feature type="compositionally biased region" description="Basic residues" evidence="8">
    <location>
        <begin position="462"/>
        <end position="471"/>
    </location>
</feature>
<dbReference type="CDD" id="cd00268">
    <property type="entry name" value="DEADc"/>
    <property type="match status" value="1"/>
</dbReference>
<evidence type="ECO:0000256" key="3">
    <source>
        <dbReference type="ARBA" id="ARBA00022806"/>
    </source>
</evidence>
<feature type="domain" description="Helicase C-terminal" evidence="10">
    <location>
        <begin position="228"/>
        <end position="383"/>
    </location>
</feature>
<dbReference type="PANTHER" id="PTHR47959">
    <property type="entry name" value="ATP-DEPENDENT RNA HELICASE RHLE-RELATED"/>
    <property type="match status" value="1"/>
</dbReference>
<dbReference type="RefSeq" id="WP_344790750.1">
    <property type="nucleotide sequence ID" value="NZ_BAABBV010000001.1"/>
</dbReference>
<feature type="region of interest" description="Disordered" evidence="8">
    <location>
        <begin position="368"/>
        <end position="481"/>
    </location>
</feature>
<dbReference type="CDD" id="cd18787">
    <property type="entry name" value="SF2_C_DEAD"/>
    <property type="match status" value="1"/>
</dbReference>
<dbReference type="InterPro" id="IPR027417">
    <property type="entry name" value="P-loop_NTPase"/>
</dbReference>
<evidence type="ECO:0000256" key="1">
    <source>
        <dbReference type="ARBA" id="ARBA00022741"/>
    </source>
</evidence>
<feature type="domain" description="Helicase ATP-binding" evidence="9">
    <location>
        <begin position="32"/>
        <end position="203"/>
    </location>
</feature>
<organism evidence="12 13">
    <name type="scientific">Gryllotalpicola daejeonensis</name>
    <dbReference type="NCBI Taxonomy" id="993087"/>
    <lineage>
        <taxon>Bacteria</taxon>
        <taxon>Bacillati</taxon>
        <taxon>Actinomycetota</taxon>
        <taxon>Actinomycetes</taxon>
        <taxon>Micrococcales</taxon>
        <taxon>Microbacteriaceae</taxon>
        <taxon>Gryllotalpicola</taxon>
    </lineage>
</organism>
<dbReference type="InterPro" id="IPR014014">
    <property type="entry name" value="RNA_helicase_DEAD_Q_motif"/>
</dbReference>
<evidence type="ECO:0000256" key="8">
    <source>
        <dbReference type="SAM" id="MobiDB-lite"/>
    </source>
</evidence>
<evidence type="ECO:0000259" key="11">
    <source>
        <dbReference type="PROSITE" id="PS51195"/>
    </source>
</evidence>
<dbReference type="InterPro" id="IPR014001">
    <property type="entry name" value="Helicase_ATP-bd"/>
</dbReference>
<dbReference type="PROSITE" id="PS00039">
    <property type="entry name" value="DEAD_ATP_HELICASE"/>
    <property type="match status" value="1"/>
</dbReference>
<evidence type="ECO:0000313" key="12">
    <source>
        <dbReference type="EMBL" id="GAA4158340.1"/>
    </source>
</evidence>
<evidence type="ECO:0000256" key="2">
    <source>
        <dbReference type="ARBA" id="ARBA00022801"/>
    </source>
</evidence>
<gene>
    <name evidence="12" type="ORF">GCM10022286_11050</name>
</gene>
<comment type="similarity">
    <text evidence="5 7">Belongs to the DEAD box helicase family.</text>
</comment>
<dbReference type="PROSITE" id="PS51195">
    <property type="entry name" value="Q_MOTIF"/>
    <property type="match status" value="1"/>
</dbReference>
<dbReference type="PROSITE" id="PS51192">
    <property type="entry name" value="HELICASE_ATP_BIND_1"/>
    <property type="match status" value="1"/>
</dbReference>
<feature type="short sequence motif" description="Q motif" evidence="6">
    <location>
        <begin position="1"/>
        <end position="29"/>
    </location>
</feature>
<reference evidence="12" key="1">
    <citation type="journal article" date="2014" name="Int. J. Syst. Evol. Microbiol.">
        <title>Complete genome of a new Firmicutes species belonging to the dominant human colonic microbiota ('Ruminococcus bicirculans') reveals two chromosomes and a selective capacity to utilize plant glucans.</title>
        <authorList>
            <consortium name="NISC Comparative Sequencing Program"/>
            <person name="Wegmann U."/>
            <person name="Louis P."/>
            <person name="Goesmann A."/>
            <person name="Henrissat B."/>
            <person name="Duncan S.H."/>
            <person name="Flint H.J."/>
        </authorList>
    </citation>
    <scope>NUCLEOTIDE SEQUENCE</scope>
    <source>
        <strain evidence="12">JCM 17590</strain>
    </source>
</reference>
<keyword evidence="13" id="KW-1185">Reference proteome</keyword>
<keyword evidence="1 7" id="KW-0547">Nucleotide-binding</keyword>
<dbReference type="InterPro" id="IPR000629">
    <property type="entry name" value="RNA-helicase_DEAD-box_CS"/>
</dbReference>
<dbReference type="Proteomes" id="UP001415169">
    <property type="component" value="Unassembled WGS sequence"/>
</dbReference>
<keyword evidence="2 7" id="KW-0378">Hydrolase</keyword>
<keyword evidence="3 7" id="KW-0347">Helicase</keyword>
<proteinExistence type="inferred from homology"/>
<evidence type="ECO:0000256" key="4">
    <source>
        <dbReference type="ARBA" id="ARBA00022840"/>
    </source>
</evidence>
<dbReference type="EMBL" id="BAABBV010000001">
    <property type="protein sequence ID" value="GAA4158340.1"/>
    <property type="molecule type" value="Genomic_DNA"/>
</dbReference>
<comment type="caution">
    <text evidence="12">The sequence shown here is derived from an EMBL/GenBank/DDBJ whole genome shotgun (WGS) entry which is preliminary data.</text>
</comment>
<feature type="compositionally biased region" description="Basic and acidic residues" evidence="8">
    <location>
        <begin position="398"/>
        <end position="409"/>
    </location>
</feature>
<name>A0ABP7ZIH1_9MICO</name>
<dbReference type="SMART" id="SM00487">
    <property type="entry name" value="DEXDc"/>
    <property type="match status" value="1"/>
</dbReference>
<dbReference type="SUPFAM" id="SSF52540">
    <property type="entry name" value="P-loop containing nucleoside triphosphate hydrolases"/>
    <property type="match status" value="1"/>
</dbReference>
<evidence type="ECO:0000313" key="13">
    <source>
        <dbReference type="Proteomes" id="UP001415169"/>
    </source>
</evidence>
<dbReference type="PANTHER" id="PTHR47959:SF13">
    <property type="entry name" value="ATP-DEPENDENT RNA HELICASE RHLE"/>
    <property type="match status" value="1"/>
</dbReference>
<dbReference type="PROSITE" id="PS51194">
    <property type="entry name" value="HELICASE_CTER"/>
    <property type="match status" value="1"/>
</dbReference>
<dbReference type="Pfam" id="PF00270">
    <property type="entry name" value="DEAD"/>
    <property type="match status" value="1"/>
</dbReference>
<evidence type="ECO:0008006" key="14">
    <source>
        <dbReference type="Google" id="ProtNLM"/>
    </source>
</evidence>
<dbReference type="InterPro" id="IPR050079">
    <property type="entry name" value="DEAD_box_RNA_helicase"/>
</dbReference>
<dbReference type="SMART" id="SM00490">
    <property type="entry name" value="HELICc"/>
    <property type="match status" value="1"/>
</dbReference>
<dbReference type="Gene3D" id="3.40.50.300">
    <property type="entry name" value="P-loop containing nucleotide triphosphate hydrolases"/>
    <property type="match status" value="2"/>
</dbReference>
<evidence type="ECO:0000256" key="7">
    <source>
        <dbReference type="RuleBase" id="RU000492"/>
    </source>
</evidence>
<dbReference type="InterPro" id="IPR001650">
    <property type="entry name" value="Helicase_C-like"/>
</dbReference>
<evidence type="ECO:0000259" key="9">
    <source>
        <dbReference type="PROSITE" id="PS51192"/>
    </source>
</evidence>
<evidence type="ECO:0000259" key="10">
    <source>
        <dbReference type="PROSITE" id="PS51194"/>
    </source>
</evidence>
<keyword evidence="4 7" id="KW-0067">ATP-binding</keyword>